<dbReference type="Proteomes" id="UP000542776">
    <property type="component" value="Unassembled WGS sequence"/>
</dbReference>
<evidence type="ECO:0000313" key="2">
    <source>
        <dbReference type="EMBL" id="MBB4000111.1"/>
    </source>
</evidence>
<keyword evidence="1" id="KW-1133">Transmembrane helix</keyword>
<feature type="transmembrane region" description="Helical" evidence="1">
    <location>
        <begin position="109"/>
        <end position="128"/>
    </location>
</feature>
<keyword evidence="3" id="KW-1185">Reference proteome</keyword>
<comment type="caution">
    <text evidence="2">The sequence shown here is derived from an EMBL/GenBank/DDBJ whole genome shotgun (WGS) entry which is preliminary data.</text>
</comment>
<dbReference type="AlphaFoldDB" id="A0A7W6H7R1"/>
<feature type="transmembrane region" description="Helical" evidence="1">
    <location>
        <begin position="85"/>
        <end position="103"/>
    </location>
</feature>
<evidence type="ECO:0000256" key="1">
    <source>
        <dbReference type="SAM" id="Phobius"/>
    </source>
</evidence>
<proteinExistence type="predicted"/>
<keyword evidence="1" id="KW-0812">Transmembrane</keyword>
<protein>
    <submittedName>
        <fullName evidence="2">Uncharacterized protein</fullName>
    </submittedName>
</protein>
<gene>
    <name evidence="2" type="ORF">GGR04_003987</name>
</gene>
<sequence>MADKYQRRRWRFFRAPGVDLASKVAKEGLDGAAEGLSSMRPRGFNRRGFFGRDPDGGIQRFRDHSYSLSDDQIEAALFNWERDRGIFVVVCVGLLAAIPLAALYDVLTIPFGVGLVAGAAFMAVKALVADFRAWQIQQGRFGAPVEYLNHRLPRNMQIMEKER</sequence>
<keyword evidence="1" id="KW-0472">Membrane</keyword>
<accession>A0A7W6H7R1</accession>
<reference evidence="2 3" key="1">
    <citation type="submission" date="2020-08" db="EMBL/GenBank/DDBJ databases">
        <title>Genomic Encyclopedia of Type Strains, Phase IV (KMG-IV): sequencing the most valuable type-strain genomes for metagenomic binning, comparative biology and taxonomic classification.</title>
        <authorList>
            <person name="Goeker M."/>
        </authorList>
    </citation>
    <scope>NUCLEOTIDE SEQUENCE [LARGE SCALE GENOMIC DNA]</scope>
    <source>
        <strain evidence="2 3">DSM 102238</strain>
    </source>
</reference>
<dbReference type="RefSeq" id="WP_183201686.1">
    <property type="nucleotide sequence ID" value="NZ_JACIEK010000015.1"/>
</dbReference>
<evidence type="ECO:0000313" key="3">
    <source>
        <dbReference type="Proteomes" id="UP000542776"/>
    </source>
</evidence>
<dbReference type="EMBL" id="JACIEK010000015">
    <property type="protein sequence ID" value="MBB4000111.1"/>
    <property type="molecule type" value="Genomic_DNA"/>
</dbReference>
<organism evidence="2 3">
    <name type="scientific">Aureimonas pseudogalii</name>
    <dbReference type="NCBI Taxonomy" id="1744844"/>
    <lineage>
        <taxon>Bacteria</taxon>
        <taxon>Pseudomonadati</taxon>
        <taxon>Pseudomonadota</taxon>
        <taxon>Alphaproteobacteria</taxon>
        <taxon>Hyphomicrobiales</taxon>
        <taxon>Aurantimonadaceae</taxon>
        <taxon>Aureimonas</taxon>
    </lineage>
</organism>
<name>A0A7W6H7R1_9HYPH</name>